<organism evidence="8 9">
    <name type="scientific">Acetomicrobium flavidum</name>
    <dbReference type="NCBI Taxonomy" id="49896"/>
    <lineage>
        <taxon>Bacteria</taxon>
        <taxon>Thermotogati</taxon>
        <taxon>Synergistota</taxon>
        <taxon>Synergistia</taxon>
        <taxon>Synergistales</taxon>
        <taxon>Acetomicrobiaceae</taxon>
        <taxon>Acetomicrobium</taxon>
    </lineage>
</organism>
<dbReference type="InterPro" id="IPR003834">
    <property type="entry name" value="Cyt_c_assmbl_TM_dom"/>
</dbReference>
<keyword evidence="3 6" id="KW-0812">Transmembrane</keyword>
<feature type="transmembrane region" description="Helical" evidence="6">
    <location>
        <begin position="207"/>
        <end position="229"/>
    </location>
</feature>
<gene>
    <name evidence="8" type="ORF">SAMN05444368_1134</name>
</gene>
<accession>A0ABY1JDG2</accession>
<evidence type="ECO:0000256" key="5">
    <source>
        <dbReference type="ARBA" id="ARBA00023136"/>
    </source>
</evidence>
<evidence type="ECO:0000313" key="9">
    <source>
        <dbReference type="Proteomes" id="UP000185093"/>
    </source>
</evidence>
<name>A0ABY1JDG2_9BACT</name>
<feature type="transmembrane region" description="Helical" evidence="6">
    <location>
        <begin position="162"/>
        <end position="187"/>
    </location>
</feature>
<feature type="transmembrane region" description="Helical" evidence="6">
    <location>
        <begin position="56"/>
        <end position="82"/>
    </location>
</feature>
<evidence type="ECO:0000259" key="7">
    <source>
        <dbReference type="Pfam" id="PF02683"/>
    </source>
</evidence>
<dbReference type="Pfam" id="PF02683">
    <property type="entry name" value="DsbD_TM"/>
    <property type="match status" value="1"/>
</dbReference>
<protein>
    <submittedName>
        <fullName evidence="8">Cytochrome c-type biogenesis protein</fullName>
    </submittedName>
</protein>
<keyword evidence="5 6" id="KW-0472">Membrane</keyword>
<feature type="transmembrane region" description="Helical" evidence="6">
    <location>
        <begin position="131"/>
        <end position="156"/>
    </location>
</feature>
<dbReference type="PANTHER" id="PTHR31272">
    <property type="entry name" value="CYTOCHROME C-TYPE BIOGENESIS PROTEIN HI_1454-RELATED"/>
    <property type="match status" value="1"/>
</dbReference>
<feature type="domain" description="Cytochrome C biogenesis protein transmembrane" evidence="7">
    <location>
        <begin position="7"/>
        <end position="219"/>
    </location>
</feature>
<evidence type="ECO:0000256" key="4">
    <source>
        <dbReference type="ARBA" id="ARBA00022989"/>
    </source>
</evidence>
<evidence type="ECO:0000256" key="1">
    <source>
        <dbReference type="ARBA" id="ARBA00004141"/>
    </source>
</evidence>
<comment type="caution">
    <text evidence="8">The sequence shown here is derived from an EMBL/GenBank/DDBJ whole genome shotgun (WGS) entry which is preliminary data.</text>
</comment>
<dbReference type="Proteomes" id="UP000185093">
    <property type="component" value="Unassembled WGS sequence"/>
</dbReference>
<keyword evidence="9" id="KW-1185">Reference proteome</keyword>
<reference evidence="8 9" key="1">
    <citation type="submission" date="2016-11" db="EMBL/GenBank/DDBJ databases">
        <authorList>
            <person name="Varghese N."/>
            <person name="Submissions S."/>
        </authorList>
    </citation>
    <scope>NUCLEOTIDE SEQUENCE [LARGE SCALE GENOMIC DNA]</scope>
    <source>
        <strain evidence="8 9">DSM 20664</strain>
    </source>
</reference>
<sequence>MSNLSFGIAFVAGLLSFMSPCLLPMIPIYIAYLAGDSFEVSGRREGARRLKAFSHALLFVAGFSVVFVLFGASATALGRLLIKNQLLIRKVGAAFIVLLGLYMMGLFDLLSLDRQRSVGIKLPKVSWVKAFLMGMAFSAGWTPCVGPILASILIMASSSDTVSVGMLLLLAYSLGLGLPFLVVALFVDWFEGFIKRHTTKLIYVKKIAGAMLVAVGALMYLDFFSRYAVYFTGG</sequence>
<keyword evidence="4 6" id="KW-1133">Transmembrane helix</keyword>
<dbReference type="PANTHER" id="PTHR31272:SF4">
    <property type="entry name" value="CYTOCHROME C-TYPE BIOGENESIS PROTEIN HI_1454-RELATED"/>
    <property type="match status" value="1"/>
</dbReference>
<comment type="similarity">
    <text evidence="2">Belongs to the DsbD family.</text>
</comment>
<feature type="transmembrane region" description="Helical" evidence="6">
    <location>
        <begin position="88"/>
        <end position="110"/>
    </location>
</feature>
<evidence type="ECO:0000256" key="6">
    <source>
        <dbReference type="SAM" id="Phobius"/>
    </source>
</evidence>
<proteinExistence type="inferred from homology"/>
<dbReference type="RefSeq" id="WP_084532239.1">
    <property type="nucleotide sequence ID" value="NZ_FSQZ01000001.1"/>
</dbReference>
<evidence type="ECO:0000313" key="8">
    <source>
        <dbReference type="EMBL" id="SIN68119.1"/>
    </source>
</evidence>
<dbReference type="InterPro" id="IPR051790">
    <property type="entry name" value="Cytochrome_c-biogenesis_DsbD"/>
</dbReference>
<evidence type="ECO:0000256" key="3">
    <source>
        <dbReference type="ARBA" id="ARBA00022692"/>
    </source>
</evidence>
<comment type="subcellular location">
    <subcellularLocation>
        <location evidence="1">Membrane</location>
        <topology evidence="1">Multi-pass membrane protein</topology>
    </subcellularLocation>
</comment>
<feature type="transmembrane region" description="Helical" evidence="6">
    <location>
        <begin position="6"/>
        <end position="35"/>
    </location>
</feature>
<evidence type="ECO:0000256" key="2">
    <source>
        <dbReference type="ARBA" id="ARBA00006143"/>
    </source>
</evidence>
<dbReference type="EMBL" id="FSQZ01000001">
    <property type="protein sequence ID" value="SIN68119.1"/>
    <property type="molecule type" value="Genomic_DNA"/>
</dbReference>